<dbReference type="InterPro" id="IPR020846">
    <property type="entry name" value="MFS_dom"/>
</dbReference>
<feature type="transmembrane region" description="Helical" evidence="5">
    <location>
        <begin position="85"/>
        <end position="104"/>
    </location>
</feature>
<dbReference type="PANTHER" id="PTHR42718">
    <property type="entry name" value="MAJOR FACILITATOR SUPERFAMILY MULTIDRUG TRANSPORTER MFSC"/>
    <property type="match status" value="1"/>
</dbReference>
<keyword evidence="4 5" id="KW-0472">Membrane</keyword>
<dbReference type="Gene3D" id="1.20.1720.10">
    <property type="entry name" value="Multidrug resistance protein D"/>
    <property type="match status" value="1"/>
</dbReference>
<gene>
    <name evidence="7" type="ORF">F7O44_07165</name>
</gene>
<dbReference type="EMBL" id="WLZY01000002">
    <property type="protein sequence ID" value="NDL56850.1"/>
    <property type="molecule type" value="Genomic_DNA"/>
</dbReference>
<keyword evidence="2 5" id="KW-0812">Transmembrane</keyword>
<evidence type="ECO:0000256" key="4">
    <source>
        <dbReference type="ARBA" id="ARBA00023136"/>
    </source>
</evidence>
<dbReference type="Proteomes" id="UP000460435">
    <property type="component" value="Unassembled WGS sequence"/>
</dbReference>
<evidence type="ECO:0000256" key="5">
    <source>
        <dbReference type="SAM" id="Phobius"/>
    </source>
</evidence>
<dbReference type="Pfam" id="PF07690">
    <property type="entry name" value="MFS_1"/>
    <property type="match status" value="1"/>
</dbReference>
<feature type="transmembrane region" description="Helical" evidence="5">
    <location>
        <begin position="309"/>
        <end position="328"/>
    </location>
</feature>
<feature type="transmembrane region" description="Helical" evidence="5">
    <location>
        <begin position="406"/>
        <end position="424"/>
    </location>
</feature>
<proteinExistence type="predicted"/>
<dbReference type="CDD" id="cd17321">
    <property type="entry name" value="MFS_MMR_MDR_like"/>
    <property type="match status" value="1"/>
</dbReference>
<keyword evidence="8" id="KW-1185">Reference proteome</keyword>
<feature type="transmembrane region" description="Helical" evidence="5">
    <location>
        <begin position="273"/>
        <end position="297"/>
    </location>
</feature>
<dbReference type="PRINTS" id="PR01036">
    <property type="entry name" value="TCRTETB"/>
</dbReference>
<comment type="caution">
    <text evidence="7">The sequence shown here is derived from an EMBL/GenBank/DDBJ whole genome shotgun (WGS) entry which is preliminary data.</text>
</comment>
<dbReference type="PANTHER" id="PTHR42718:SF49">
    <property type="entry name" value="EXPORT PROTEIN"/>
    <property type="match status" value="1"/>
</dbReference>
<evidence type="ECO:0000256" key="2">
    <source>
        <dbReference type="ARBA" id="ARBA00022692"/>
    </source>
</evidence>
<evidence type="ECO:0000313" key="8">
    <source>
        <dbReference type="Proteomes" id="UP000460435"/>
    </source>
</evidence>
<reference evidence="7 8" key="1">
    <citation type="submission" date="2019-11" db="EMBL/GenBank/DDBJ databases">
        <authorList>
            <person name="Li X.-J."/>
            <person name="Feng X.-M."/>
        </authorList>
    </citation>
    <scope>NUCLEOTIDE SEQUENCE [LARGE SCALE GENOMIC DNA]</scope>
    <source>
        <strain evidence="7 8">XMNu-373</strain>
    </source>
</reference>
<evidence type="ECO:0000313" key="7">
    <source>
        <dbReference type="EMBL" id="NDL56850.1"/>
    </source>
</evidence>
<organism evidence="7 8">
    <name type="scientific">Phytoactinopolyspora mesophila</name>
    <dbReference type="NCBI Taxonomy" id="2650750"/>
    <lineage>
        <taxon>Bacteria</taxon>
        <taxon>Bacillati</taxon>
        <taxon>Actinomycetota</taxon>
        <taxon>Actinomycetes</taxon>
        <taxon>Jiangellales</taxon>
        <taxon>Jiangellaceae</taxon>
        <taxon>Phytoactinopolyspora</taxon>
    </lineage>
</organism>
<accession>A0A7K3M0S0</accession>
<feature type="transmembrane region" description="Helical" evidence="5">
    <location>
        <begin position="360"/>
        <end position="385"/>
    </location>
</feature>
<feature type="transmembrane region" description="Helical" evidence="5">
    <location>
        <begin position="54"/>
        <end position="73"/>
    </location>
</feature>
<comment type="subcellular location">
    <subcellularLocation>
        <location evidence="1">Cell membrane</location>
        <topology evidence="1">Multi-pass membrane protein</topology>
    </subcellularLocation>
</comment>
<feature type="transmembrane region" description="Helical" evidence="5">
    <location>
        <begin position="171"/>
        <end position="193"/>
    </location>
</feature>
<feature type="transmembrane region" description="Helical" evidence="5">
    <location>
        <begin position="235"/>
        <end position="252"/>
    </location>
</feature>
<dbReference type="SUPFAM" id="SSF103473">
    <property type="entry name" value="MFS general substrate transporter"/>
    <property type="match status" value="1"/>
</dbReference>
<feature type="transmembrane region" description="Helical" evidence="5">
    <location>
        <begin position="436"/>
        <end position="459"/>
    </location>
</feature>
<feature type="transmembrane region" description="Helical" evidence="5">
    <location>
        <begin position="335"/>
        <end position="354"/>
    </location>
</feature>
<dbReference type="GO" id="GO:0005886">
    <property type="term" value="C:plasma membrane"/>
    <property type="evidence" value="ECO:0007669"/>
    <property type="project" value="UniProtKB-SubCell"/>
</dbReference>
<dbReference type="GO" id="GO:0022857">
    <property type="term" value="F:transmembrane transporter activity"/>
    <property type="evidence" value="ECO:0007669"/>
    <property type="project" value="InterPro"/>
</dbReference>
<evidence type="ECO:0000259" key="6">
    <source>
        <dbReference type="PROSITE" id="PS50850"/>
    </source>
</evidence>
<evidence type="ECO:0000256" key="1">
    <source>
        <dbReference type="ARBA" id="ARBA00004651"/>
    </source>
</evidence>
<protein>
    <submittedName>
        <fullName evidence="7">MFS transporter</fullName>
    </submittedName>
</protein>
<sequence length="470" mass="46907">MDSGRPASGSGVSHRPVLVLLIVLLSSLTFPLTITGASVALPGIQTDLGSGLGSVQWVVNGYNACFASFLVLAGSLADVHGRRRVFSWGVTLFFAGSVISALAGDILVLNIARAVAGIGAAAAVTCGAPILTATFHGPARARAFGLLGTMLGGGLAFGPTLGGLLVDTWGWRSVFALPAVVAGVVLVLTPVLPRAAGARGRRVDWLGAVLFTPSLLLLIFMVVRAGDLGVTSPAVLGGVAVVIVMGVAFVSVERRCADPMFDLGLLANARFGSVAVAAGTLMAILVPLLVYLPSYLISVIGLDAGQAGIWMLMLTAPTVLFPPVGAAIARRRPAVLVAGSVAVSGAGTLLLSTIGEDSSAWQVLVPLVLTGVGVGLSTGVLDGLAVSSVRSEQVGSAAGLFNTARLATETVVLAAVGAILAGLSGGRLAGAAFTDALQVVCLALGGFAAAATVAVVILARRADRVGAATA</sequence>
<keyword evidence="3 5" id="KW-1133">Transmembrane helix</keyword>
<feature type="transmembrane region" description="Helical" evidence="5">
    <location>
        <begin position="110"/>
        <end position="131"/>
    </location>
</feature>
<feature type="transmembrane region" description="Helical" evidence="5">
    <location>
        <begin position="143"/>
        <end position="165"/>
    </location>
</feature>
<dbReference type="AlphaFoldDB" id="A0A7K3M0S0"/>
<evidence type="ECO:0000256" key="3">
    <source>
        <dbReference type="ARBA" id="ARBA00022989"/>
    </source>
</evidence>
<dbReference type="InterPro" id="IPR036259">
    <property type="entry name" value="MFS_trans_sf"/>
</dbReference>
<feature type="transmembrane region" description="Helical" evidence="5">
    <location>
        <begin position="12"/>
        <end position="34"/>
    </location>
</feature>
<dbReference type="InterPro" id="IPR011701">
    <property type="entry name" value="MFS"/>
</dbReference>
<dbReference type="PROSITE" id="PS50850">
    <property type="entry name" value="MFS"/>
    <property type="match status" value="1"/>
</dbReference>
<feature type="transmembrane region" description="Helical" evidence="5">
    <location>
        <begin position="205"/>
        <end position="223"/>
    </location>
</feature>
<name>A0A7K3M0S0_9ACTN</name>
<feature type="domain" description="Major facilitator superfamily (MFS) profile" evidence="6">
    <location>
        <begin position="19"/>
        <end position="463"/>
    </location>
</feature>
<dbReference type="Gene3D" id="1.20.1250.20">
    <property type="entry name" value="MFS general substrate transporter like domains"/>
    <property type="match status" value="1"/>
</dbReference>